<proteinExistence type="predicted"/>
<protein>
    <submittedName>
        <fullName evidence="1">Uridine kinase</fullName>
    </submittedName>
</protein>
<gene>
    <name evidence="1" type="ORF">RB614_05305</name>
</gene>
<keyword evidence="1" id="KW-0808">Transferase</keyword>
<dbReference type="GO" id="GO:0016301">
    <property type="term" value="F:kinase activity"/>
    <property type="evidence" value="ECO:0007669"/>
    <property type="project" value="UniProtKB-KW"/>
</dbReference>
<dbReference type="Gene3D" id="3.40.50.300">
    <property type="entry name" value="P-loop containing nucleotide triphosphate hydrolases"/>
    <property type="match status" value="1"/>
</dbReference>
<dbReference type="Proteomes" id="UP001230908">
    <property type="component" value="Unassembled WGS sequence"/>
</dbReference>
<name>A0ABU0ZAC9_9ACTN</name>
<evidence type="ECO:0000313" key="2">
    <source>
        <dbReference type="Proteomes" id="UP001230908"/>
    </source>
</evidence>
<evidence type="ECO:0000313" key="1">
    <source>
        <dbReference type="EMBL" id="MDQ7903938.1"/>
    </source>
</evidence>
<dbReference type="RefSeq" id="WP_308711214.1">
    <property type="nucleotide sequence ID" value="NZ_JAVHUY010000004.1"/>
</dbReference>
<dbReference type="EMBL" id="JAVHUY010000004">
    <property type="protein sequence ID" value="MDQ7903938.1"/>
    <property type="molecule type" value="Genomic_DNA"/>
</dbReference>
<comment type="caution">
    <text evidence="1">The sequence shown here is derived from an EMBL/GenBank/DDBJ whole genome shotgun (WGS) entry which is preliminary data.</text>
</comment>
<keyword evidence="2" id="KW-1185">Reference proteome</keyword>
<accession>A0ABU0ZAC9</accession>
<reference evidence="1 2" key="1">
    <citation type="submission" date="2023-08" db="EMBL/GenBank/DDBJ databases">
        <title>Phytohabitans sansha sp. nov., isolated from marine sediment.</title>
        <authorList>
            <person name="Zhao Y."/>
            <person name="Yi K."/>
        </authorList>
    </citation>
    <scope>NUCLEOTIDE SEQUENCE [LARGE SCALE GENOMIC DNA]</scope>
    <source>
        <strain evidence="1 2">ZYX-F-186</strain>
    </source>
</reference>
<keyword evidence="1" id="KW-0418">Kinase</keyword>
<dbReference type="InterPro" id="IPR027417">
    <property type="entry name" value="P-loop_NTPase"/>
</dbReference>
<sequence>MRVRPITPDLLVEELADRLAADRAGQWLRVAVDGPPPADPDRLAAALVDPLRARGRAAVHVPAAGFLRPASLRFEYGRDNPDAFYLGWLDEAGLRREVLDPLAPGGTGRLLPSLWDPATDRATRAPYVTAPPGAAVLVSGQFLLGGGLPFDVALHLVLSPAALDRRMPADQRWTLPAYARYADEVDPAAFADLVVRMDDPRHPALGERSERG</sequence>
<organism evidence="1 2">
    <name type="scientific">Phytohabitans maris</name>
    <dbReference type="NCBI Taxonomy" id="3071409"/>
    <lineage>
        <taxon>Bacteria</taxon>
        <taxon>Bacillati</taxon>
        <taxon>Actinomycetota</taxon>
        <taxon>Actinomycetes</taxon>
        <taxon>Micromonosporales</taxon>
        <taxon>Micromonosporaceae</taxon>
    </lineage>
</organism>